<feature type="transmembrane region" description="Helical" evidence="1">
    <location>
        <begin position="67"/>
        <end position="85"/>
    </location>
</feature>
<evidence type="ECO:0000313" key="2">
    <source>
        <dbReference type="EMBL" id="CAF2145611.1"/>
    </source>
</evidence>
<dbReference type="EMBL" id="CAJNRF010012973">
    <property type="protein sequence ID" value="CAF2145611.1"/>
    <property type="molecule type" value="Genomic_DNA"/>
</dbReference>
<dbReference type="AlphaFoldDB" id="A0A820SNC8"/>
<protein>
    <submittedName>
        <fullName evidence="3">Uncharacterized protein</fullName>
    </submittedName>
</protein>
<accession>A0A820SNC8</accession>
<keyword evidence="1" id="KW-0812">Transmembrane</keyword>
<evidence type="ECO:0000313" key="3">
    <source>
        <dbReference type="EMBL" id="CAF4456331.1"/>
    </source>
</evidence>
<evidence type="ECO:0000256" key="1">
    <source>
        <dbReference type="SAM" id="Phobius"/>
    </source>
</evidence>
<dbReference type="Proteomes" id="UP000663866">
    <property type="component" value="Unassembled WGS sequence"/>
</dbReference>
<dbReference type="Proteomes" id="UP000663856">
    <property type="component" value="Unassembled WGS sequence"/>
</dbReference>
<name>A0A820SNC8_9BILA</name>
<sequence length="95" mass="11467">TWSQMTEKDVQWLTYHCNVEYMLHTALEQLYRIDNKDDTDFDSSILSDCSIGSSKTEDNSNEKKFKYLFNFTIYLWALLIIWIIFQMTTSSYYFK</sequence>
<keyword evidence="1" id="KW-0472">Membrane</keyword>
<reference evidence="3" key="1">
    <citation type="submission" date="2021-02" db="EMBL/GenBank/DDBJ databases">
        <authorList>
            <person name="Nowell W R."/>
        </authorList>
    </citation>
    <scope>NUCLEOTIDE SEQUENCE</scope>
</reference>
<proteinExistence type="predicted"/>
<gene>
    <name evidence="3" type="ORF">OVN521_LOCUS38171</name>
    <name evidence="2" type="ORF">WKI299_LOCUS29198</name>
</gene>
<evidence type="ECO:0000313" key="4">
    <source>
        <dbReference type="Proteomes" id="UP000663866"/>
    </source>
</evidence>
<keyword evidence="1" id="KW-1133">Transmembrane helix</keyword>
<organism evidence="3 4">
    <name type="scientific">Rotaria magnacalcarata</name>
    <dbReference type="NCBI Taxonomy" id="392030"/>
    <lineage>
        <taxon>Eukaryota</taxon>
        <taxon>Metazoa</taxon>
        <taxon>Spiralia</taxon>
        <taxon>Gnathifera</taxon>
        <taxon>Rotifera</taxon>
        <taxon>Eurotatoria</taxon>
        <taxon>Bdelloidea</taxon>
        <taxon>Philodinida</taxon>
        <taxon>Philodinidae</taxon>
        <taxon>Rotaria</taxon>
    </lineage>
</organism>
<dbReference type="EMBL" id="CAJOBG010047003">
    <property type="protein sequence ID" value="CAF4456331.1"/>
    <property type="molecule type" value="Genomic_DNA"/>
</dbReference>
<feature type="non-terminal residue" evidence="3">
    <location>
        <position position="1"/>
    </location>
</feature>
<comment type="caution">
    <text evidence="3">The sequence shown here is derived from an EMBL/GenBank/DDBJ whole genome shotgun (WGS) entry which is preliminary data.</text>
</comment>
<keyword evidence="4" id="KW-1185">Reference proteome</keyword>